<name>A0ABX0GZF4_9ACTN</name>
<feature type="transmembrane region" description="Helical" evidence="1">
    <location>
        <begin position="56"/>
        <end position="84"/>
    </location>
</feature>
<evidence type="ECO:0000256" key="1">
    <source>
        <dbReference type="SAM" id="Phobius"/>
    </source>
</evidence>
<protein>
    <submittedName>
        <fullName evidence="2">CDP-alcohol phosphatidyltransferase family protein</fullName>
    </submittedName>
</protein>
<dbReference type="RefSeq" id="WP_166283373.1">
    <property type="nucleotide sequence ID" value="NZ_JAANNP010000018.1"/>
</dbReference>
<keyword evidence="1" id="KW-1133">Transmembrane helix</keyword>
<reference evidence="2 3" key="1">
    <citation type="submission" date="2020-03" db="EMBL/GenBank/DDBJ databases">
        <title>Two novel Motilibacter sp.</title>
        <authorList>
            <person name="Liu S."/>
        </authorList>
    </citation>
    <scope>NUCLEOTIDE SEQUENCE [LARGE SCALE GENOMIC DNA]</scope>
    <source>
        <strain evidence="2 3">E257</strain>
    </source>
</reference>
<proteinExistence type="predicted"/>
<dbReference type="InterPro" id="IPR043130">
    <property type="entry name" value="CDP-OH_PTrfase_TM_dom"/>
</dbReference>
<sequence>MSTPSLTELRATCQPESLVGRVNAEHWAGRLYMRRVSLHVTQRLVVTRITPDQVTWLMIVSGWLAALALTLPGVWAALAAVVLIQSQLLFDCSDGEVARWRGISSATGVYLDRIGHYTTEAAMAAALGVRAAGGWGSLDGWTMWGLAIAVLVLLNKSETDLVHVARAYARLPLLEDKGSTLRGRSLSLRRALRFAPFFRAFIAVELSFLALAAALVDAFADGIPGTRVLVAVLGPLAVLTAAGHLLSVLRSSRLRAA</sequence>
<gene>
    <name evidence="2" type="ORF">G9H71_15335</name>
</gene>
<dbReference type="Gene3D" id="1.20.120.1760">
    <property type="match status" value="1"/>
</dbReference>
<evidence type="ECO:0000313" key="2">
    <source>
        <dbReference type="EMBL" id="NHC15159.1"/>
    </source>
</evidence>
<keyword evidence="1" id="KW-0812">Transmembrane</keyword>
<keyword evidence="1" id="KW-0472">Membrane</keyword>
<dbReference type="InterPro" id="IPR000462">
    <property type="entry name" value="CDP-OH_P_trans"/>
</dbReference>
<feature type="transmembrane region" description="Helical" evidence="1">
    <location>
        <begin position="228"/>
        <end position="249"/>
    </location>
</feature>
<dbReference type="EMBL" id="JAANNP010000018">
    <property type="protein sequence ID" value="NHC15159.1"/>
    <property type="molecule type" value="Genomic_DNA"/>
</dbReference>
<organism evidence="2 3">
    <name type="scientific">Motilibacter deserti</name>
    <dbReference type="NCBI Taxonomy" id="2714956"/>
    <lineage>
        <taxon>Bacteria</taxon>
        <taxon>Bacillati</taxon>
        <taxon>Actinomycetota</taxon>
        <taxon>Actinomycetes</taxon>
        <taxon>Motilibacterales</taxon>
        <taxon>Motilibacteraceae</taxon>
        <taxon>Motilibacter</taxon>
    </lineage>
</organism>
<keyword evidence="3" id="KW-1185">Reference proteome</keyword>
<evidence type="ECO:0000313" key="3">
    <source>
        <dbReference type="Proteomes" id="UP000800981"/>
    </source>
</evidence>
<accession>A0ABX0GZF4</accession>
<comment type="caution">
    <text evidence="2">The sequence shown here is derived from an EMBL/GenBank/DDBJ whole genome shotgun (WGS) entry which is preliminary data.</text>
</comment>
<dbReference type="Proteomes" id="UP000800981">
    <property type="component" value="Unassembled WGS sequence"/>
</dbReference>
<dbReference type="Pfam" id="PF01066">
    <property type="entry name" value="CDP-OH_P_transf"/>
    <property type="match status" value="1"/>
</dbReference>
<feature type="transmembrane region" description="Helical" evidence="1">
    <location>
        <begin position="197"/>
        <end position="216"/>
    </location>
</feature>